<organism evidence="6 7">
    <name type="scientific">Lupinus albus</name>
    <name type="common">White lupine</name>
    <name type="synonym">Lupinus termis</name>
    <dbReference type="NCBI Taxonomy" id="3870"/>
    <lineage>
        <taxon>Eukaryota</taxon>
        <taxon>Viridiplantae</taxon>
        <taxon>Streptophyta</taxon>
        <taxon>Embryophyta</taxon>
        <taxon>Tracheophyta</taxon>
        <taxon>Spermatophyta</taxon>
        <taxon>Magnoliopsida</taxon>
        <taxon>eudicotyledons</taxon>
        <taxon>Gunneridae</taxon>
        <taxon>Pentapetalae</taxon>
        <taxon>rosids</taxon>
        <taxon>fabids</taxon>
        <taxon>Fabales</taxon>
        <taxon>Fabaceae</taxon>
        <taxon>Papilionoideae</taxon>
        <taxon>50 kb inversion clade</taxon>
        <taxon>genistoids sensu lato</taxon>
        <taxon>core genistoids</taxon>
        <taxon>Genisteae</taxon>
        <taxon>Lupinus</taxon>
    </lineage>
</organism>
<comment type="caution">
    <text evidence="6">The sequence shown here is derived from an EMBL/GenBank/DDBJ whole genome shotgun (WGS) entry which is preliminary data.</text>
</comment>
<keyword evidence="3" id="KW-0804">Transcription</keyword>
<gene>
    <name evidence="6" type="ORF">Lalb_Chr04g0260701</name>
</gene>
<dbReference type="Proteomes" id="UP000447434">
    <property type="component" value="Chromosome 4"/>
</dbReference>
<proteinExistence type="predicted"/>
<dbReference type="Pfam" id="PF03479">
    <property type="entry name" value="PCC"/>
    <property type="match status" value="1"/>
</dbReference>
<keyword evidence="4" id="KW-0539">Nucleus</keyword>
<dbReference type="PROSITE" id="PS51742">
    <property type="entry name" value="PPC"/>
    <property type="match status" value="1"/>
</dbReference>
<feature type="region of interest" description="Disordered" evidence="5">
    <location>
        <begin position="1"/>
        <end position="47"/>
    </location>
</feature>
<dbReference type="OrthoDB" id="1712967at2759"/>
<reference evidence="7" key="1">
    <citation type="journal article" date="2020" name="Nat. Commun.">
        <title>Genome sequence of the cluster root forming white lupin.</title>
        <authorList>
            <person name="Hufnagel B."/>
            <person name="Marques A."/>
            <person name="Soriano A."/>
            <person name="Marques L."/>
            <person name="Divol F."/>
            <person name="Doumas P."/>
            <person name="Sallet E."/>
            <person name="Mancinotti D."/>
            <person name="Carrere S."/>
            <person name="Marande W."/>
            <person name="Arribat S."/>
            <person name="Keller J."/>
            <person name="Huneau C."/>
            <person name="Blein T."/>
            <person name="Aime D."/>
            <person name="Laguerre M."/>
            <person name="Taylor J."/>
            <person name="Schubert V."/>
            <person name="Nelson M."/>
            <person name="Geu-Flores F."/>
            <person name="Crespi M."/>
            <person name="Gallardo-Guerrero K."/>
            <person name="Delaux P.-M."/>
            <person name="Salse J."/>
            <person name="Berges H."/>
            <person name="Guyot R."/>
            <person name="Gouzy J."/>
            <person name="Peret B."/>
        </authorList>
    </citation>
    <scope>NUCLEOTIDE SEQUENCE [LARGE SCALE GENOMIC DNA]</scope>
    <source>
        <strain evidence="7">cv. Amiga</strain>
    </source>
</reference>
<name>A0A6A5M9Y7_LUPAL</name>
<evidence type="ECO:0000313" key="7">
    <source>
        <dbReference type="Proteomes" id="UP000447434"/>
    </source>
</evidence>
<dbReference type="PIRSF" id="PIRSF016021">
    <property type="entry name" value="ESCAROLA"/>
    <property type="match status" value="1"/>
</dbReference>
<dbReference type="Gene3D" id="3.30.1330.80">
    <property type="entry name" value="Hypothetical protein, similar to alpha- acetolactate decarboxylase, domain 2"/>
    <property type="match status" value="1"/>
</dbReference>
<feature type="region of interest" description="Disordered" evidence="5">
    <location>
        <begin position="183"/>
        <end position="205"/>
    </location>
</feature>
<dbReference type="GO" id="GO:0003700">
    <property type="term" value="F:DNA-binding transcription factor activity"/>
    <property type="evidence" value="ECO:0007669"/>
    <property type="project" value="TreeGrafter"/>
</dbReference>
<dbReference type="GO" id="GO:0005634">
    <property type="term" value="C:nucleus"/>
    <property type="evidence" value="ECO:0007669"/>
    <property type="project" value="TreeGrafter"/>
</dbReference>
<dbReference type="GO" id="GO:0003680">
    <property type="term" value="F:minor groove of adenine-thymine-rich DNA binding"/>
    <property type="evidence" value="ECO:0007669"/>
    <property type="project" value="InterPro"/>
</dbReference>
<dbReference type="InterPro" id="IPR005175">
    <property type="entry name" value="PPC_dom"/>
</dbReference>
<sequence>MAHTNNNDKHKNNEGHGNRNNTNPKEKVAITRVPRGRPLGSKNKPKPPIHVVEHIDNVFKTHVIEFASGVNVAESLLHFSKTHQMGLCVLSATGAVINATLRKTPGSIMLLQGRFDIVSLNGSFLPLGPTPSSWLTVFLASGGGKGGVIGGTVVGPLIASGTVMVIVGAFGSAIYERLPEENGEEEFSGGDSYGPGQKPGGPLNL</sequence>
<dbReference type="PANTHER" id="PTHR31100">
    <property type="entry name" value="AT-HOOK MOTIF NUCLEAR-LOCALIZED PROTEIN 15"/>
    <property type="match status" value="1"/>
</dbReference>
<dbReference type="PANTHER" id="PTHR31100:SF8">
    <property type="entry name" value="AT-HOOK MOTIF NUCLEAR-LOCALIZED PROTEIN 19"/>
    <property type="match status" value="1"/>
</dbReference>
<keyword evidence="7" id="KW-1185">Reference proteome</keyword>
<protein>
    <submittedName>
        <fullName evidence="6">Putative AT-hook motif nuclear-localized protein</fullName>
    </submittedName>
</protein>
<keyword evidence="1" id="KW-0805">Transcription regulation</keyword>
<dbReference type="EMBL" id="WOCE01000004">
    <property type="protein sequence ID" value="KAE9615956.1"/>
    <property type="molecule type" value="Genomic_DNA"/>
</dbReference>
<feature type="compositionally biased region" description="Basic and acidic residues" evidence="5">
    <location>
        <begin position="1"/>
        <end position="17"/>
    </location>
</feature>
<evidence type="ECO:0000256" key="5">
    <source>
        <dbReference type="SAM" id="MobiDB-lite"/>
    </source>
</evidence>
<evidence type="ECO:0000313" key="6">
    <source>
        <dbReference type="EMBL" id="KAE9615956.1"/>
    </source>
</evidence>
<evidence type="ECO:0000256" key="2">
    <source>
        <dbReference type="ARBA" id="ARBA00023125"/>
    </source>
</evidence>
<dbReference type="CDD" id="cd11378">
    <property type="entry name" value="DUF296"/>
    <property type="match status" value="1"/>
</dbReference>
<evidence type="ECO:0000256" key="1">
    <source>
        <dbReference type="ARBA" id="ARBA00023015"/>
    </source>
</evidence>
<evidence type="ECO:0000256" key="4">
    <source>
        <dbReference type="ARBA" id="ARBA00023242"/>
    </source>
</evidence>
<dbReference type="InterPro" id="IPR014476">
    <property type="entry name" value="AHL15-29"/>
</dbReference>
<dbReference type="SUPFAM" id="SSF117856">
    <property type="entry name" value="AF0104/ALDC/Ptd012-like"/>
    <property type="match status" value="1"/>
</dbReference>
<keyword evidence="2" id="KW-0238">DNA-binding</keyword>
<evidence type="ECO:0000256" key="3">
    <source>
        <dbReference type="ARBA" id="ARBA00023163"/>
    </source>
</evidence>
<dbReference type="AlphaFoldDB" id="A0A6A5M9Y7"/>
<accession>A0A6A5M9Y7</accession>